<feature type="signal peptide" evidence="2">
    <location>
        <begin position="1"/>
        <end position="27"/>
    </location>
</feature>
<sequence length="227" mass="24156">MLRICPLSSLLACLAGLVLLPSHAAMADPMRGEASFTAGTVGGGTCSFVDYPLSPGLFATGIGPSNWASGGKCGACLQVNGPRGSVKVMIVDSCPSCQQNRLNLFDDAFRKIGDPTDGIIPVTFDIVSCGITSPLWVRNKVGASKYFFSMQVLNANFPVTALHVSTDGGNRWEETSRQNYNYFEKEGKGGFGKDRVMVRISCSNGRQVILPDVSMAEKAETSTPVNC</sequence>
<evidence type="ECO:0000313" key="5">
    <source>
        <dbReference type="Proteomes" id="UP001275084"/>
    </source>
</evidence>
<reference evidence="4" key="2">
    <citation type="submission" date="2023-06" db="EMBL/GenBank/DDBJ databases">
        <authorList>
            <consortium name="Lawrence Berkeley National Laboratory"/>
            <person name="Haridas S."/>
            <person name="Hensen N."/>
            <person name="Bonometti L."/>
            <person name="Westerberg I."/>
            <person name="Brannstrom I.O."/>
            <person name="Guillou S."/>
            <person name="Cros-Aarteil S."/>
            <person name="Calhoun S."/>
            <person name="Kuo A."/>
            <person name="Mondo S."/>
            <person name="Pangilinan J."/>
            <person name="Riley R."/>
            <person name="Labutti K."/>
            <person name="Andreopoulos B."/>
            <person name="Lipzen A."/>
            <person name="Chen C."/>
            <person name="Yanf M."/>
            <person name="Daum C."/>
            <person name="Ng V."/>
            <person name="Clum A."/>
            <person name="Steindorff A."/>
            <person name="Ohm R."/>
            <person name="Martin F."/>
            <person name="Silar P."/>
            <person name="Natvig D."/>
            <person name="Lalanne C."/>
            <person name="Gautier V."/>
            <person name="Ament-Velasquez S.L."/>
            <person name="Kruys A."/>
            <person name="Hutchinson M.I."/>
            <person name="Powell A.J."/>
            <person name="Barry K."/>
            <person name="Miller A.N."/>
            <person name="Grigoriev I.V."/>
            <person name="Debuchy R."/>
            <person name="Gladieux P."/>
            <person name="Thoren M.H."/>
            <person name="Johannesson H."/>
        </authorList>
    </citation>
    <scope>NUCLEOTIDE SEQUENCE</scope>
    <source>
        <strain evidence="4">CBS 955.72</strain>
    </source>
</reference>
<evidence type="ECO:0000256" key="2">
    <source>
        <dbReference type="SAM" id="SignalP"/>
    </source>
</evidence>
<dbReference type="Gene3D" id="2.40.40.10">
    <property type="entry name" value="RlpA-like domain"/>
    <property type="match status" value="1"/>
</dbReference>
<reference evidence="4" key="1">
    <citation type="journal article" date="2023" name="Mol. Phylogenet. Evol.">
        <title>Genome-scale phylogeny and comparative genomics of the fungal order Sordariales.</title>
        <authorList>
            <person name="Hensen N."/>
            <person name="Bonometti L."/>
            <person name="Westerberg I."/>
            <person name="Brannstrom I.O."/>
            <person name="Guillou S."/>
            <person name="Cros-Aarteil S."/>
            <person name="Calhoun S."/>
            <person name="Haridas S."/>
            <person name="Kuo A."/>
            <person name="Mondo S."/>
            <person name="Pangilinan J."/>
            <person name="Riley R."/>
            <person name="LaButti K."/>
            <person name="Andreopoulos B."/>
            <person name="Lipzen A."/>
            <person name="Chen C."/>
            <person name="Yan M."/>
            <person name="Daum C."/>
            <person name="Ng V."/>
            <person name="Clum A."/>
            <person name="Steindorff A."/>
            <person name="Ohm R.A."/>
            <person name="Martin F."/>
            <person name="Silar P."/>
            <person name="Natvig D.O."/>
            <person name="Lalanne C."/>
            <person name="Gautier V."/>
            <person name="Ament-Velasquez S.L."/>
            <person name="Kruys A."/>
            <person name="Hutchinson M.I."/>
            <person name="Powell A.J."/>
            <person name="Barry K."/>
            <person name="Miller A.N."/>
            <person name="Grigoriev I.V."/>
            <person name="Debuchy R."/>
            <person name="Gladieux P."/>
            <person name="Hiltunen Thoren M."/>
            <person name="Johannesson H."/>
        </authorList>
    </citation>
    <scope>NUCLEOTIDE SEQUENCE</scope>
    <source>
        <strain evidence="4">CBS 955.72</strain>
    </source>
</reference>
<dbReference type="PANTHER" id="PTHR31836:SF21">
    <property type="entry name" value="EXPANSIN-LIKE PROTEIN 7"/>
    <property type="match status" value="1"/>
</dbReference>
<evidence type="ECO:0000256" key="1">
    <source>
        <dbReference type="ARBA" id="ARBA00022729"/>
    </source>
</evidence>
<name>A0AAJ0HTK3_9PEZI</name>
<dbReference type="Pfam" id="PF03330">
    <property type="entry name" value="DPBB_1"/>
    <property type="match status" value="1"/>
</dbReference>
<dbReference type="InterPro" id="IPR009009">
    <property type="entry name" value="RlpA-like_DPBB"/>
</dbReference>
<dbReference type="EMBL" id="JAUIQD010000001">
    <property type="protein sequence ID" value="KAK3362498.1"/>
    <property type="molecule type" value="Genomic_DNA"/>
</dbReference>
<proteinExistence type="predicted"/>
<gene>
    <name evidence="4" type="ORF">B0T25DRAFT_444507</name>
</gene>
<keyword evidence="5" id="KW-1185">Reference proteome</keyword>
<dbReference type="NCBIfam" id="NF041144">
    <property type="entry name" value="expansin_EXLX1"/>
    <property type="match status" value="1"/>
</dbReference>
<dbReference type="PROSITE" id="PS50842">
    <property type="entry name" value="EXPANSIN_EG45"/>
    <property type="match status" value="1"/>
</dbReference>
<feature type="chain" id="PRO_5042508611" evidence="2">
    <location>
        <begin position="28"/>
        <end position="227"/>
    </location>
</feature>
<dbReference type="InterPro" id="IPR036749">
    <property type="entry name" value="Expansin_CBD_sf"/>
</dbReference>
<dbReference type="InterPro" id="IPR007112">
    <property type="entry name" value="Expansin/allergen_DPBB_dom"/>
</dbReference>
<keyword evidence="1 2" id="KW-0732">Signal</keyword>
<protein>
    <submittedName>
        <fullName evidence="4">RlpA-like double-psi beta-barrel-protein domain-containing protein-containing protein</fullName>
    </submittedName>
</protein>
<dbReference type="PANTHER" id="PTHR31836">
    <property type="match status" value="1"/>
</dbReference>
<dbReference type="SUPFAM" id="SSF50685">
    <property type="entry name" value="Barwin-like endoglucanases"/>
    <property type="match status" value="1"/>
</dbReference>
<dbReference type="Proteomes" id="UP001275084">
    <property type="component" value="Unassembled WGS sequence"/>
</dbReference>
<dbReference type="InterPro" id="IPR049818">
    <property type="entry name" value="Expansin_EXLX1-like"/>
</dbReference>
<dbReference type="Gene3D" id="2.60.40.760">
    <property type="entry name" value="Expansin, cellulose-binding-like domain"/>
    <property type="match status" value="1"/>
</dbReference>
<feature type="domain" description="Expansin-like EG45" evidence="3">
    <location>
        <begin position="43"/>
        <end position="134"/>
    </location>
</feature>
<dbReference type="InterPro" id="IPR051477">
    <property type="entry name" value="Expansin_CellWall"/>
</dbReference>
<comment type="caution">
    <text evidence="4">The sequence shown here is derived from an EMBL/GenBank/DDBJ whole genome shotgun (WGS) entry which is preliminary data.</text>
</comment>
<dbReference type="CDD" id="cd22272">
    <property type="entry name" value="DPBB_EXLX1-like"/>
    <property type="match status" value="1"/>
</dbReference>
<evidence type="ECO:0000259" key="3">
    <source>
        <dbReference type="PROSITE" id="PS50842"/>
    </source>
</evidence>
<organism evidence="4 5">
    <name type="scientific">Lasiosphaeria hispida</name>
    <dbReference type="NCBI Taxonomy" id="260671"/>
    <lineage>
        <taxon>Eukaryota</taxon>
        <taxon>Fungi</taxon>
        <taxon>Dikarya</taxon>
        <taxon>Ascomycota</taxon>
        <taxon>Pezizomycotina</taxon>
        <taxon>Sordariomycetes</taxon>
        <taxon>Sordariomycetidae</taxon>
        <taxon>Sordariales</taxon>
        <taxon>Lasiosphaeriaceae</taxon>
        <taxon>Lasiosphaeria</taxon>
    </lineage>
</organism>
<dbReference type="InterPro" id="IPR036908">
    <property type="entry name" value="RlpA-like_sf"/>
</dbReference>
<accession>A0AAJ0HTK3</accession>
<dbReference type="AlphaFoldDB" id="A0AAJ0HTK3"/>
<evidence type="ECO:0000313" key="4">
    <source>
        <dbReference type="EMBL" id="KAK3362498.1"/>
    </source>
</evidence>